<protein>
    <submittedName>
        <fullName evidence="1">Alpha/beta hydrolase</fullName>
    </submittedName>
</protein>
<keyword evidence="1" id="KW-0378">Hydrolase</keyword>
<dbReference type="SUPFAM" id="SSF53474">
    <property type="entry name" value="alpha/beta-Hydrolases"/>
    <property type="match status" value="1"/>
</dbReference>
<evidence type="ECO:0000313" key="1">
    <source>
        <dbReference type="EMBL" id="NID14410.1"/>
    </source>
</evidence>
<organism evidence="1 2">
    <name type="scientific">Luteibacter yeojuensis</name>
    <dbReference type="NCBI Taxonomy" id="345309"/>
    <lineage>
        <taxon>Bacteria</taxon>
        <taxon>Pseudomonadati</taxon>
        <taxon>Pseudomonadota</taxon>
        <taxon>Gammaproteobacteria</taxon>
        <taxon>Lysobacterales</taxon>
        <taxon>Rhodanobacteraceae</taxon>
        <taxon>Luteibacter</taxon>
    </lineage>
</organism>
<gene>
    <name evidence="1" type="ORF">HBF32_02900</name>
</gene>
<reference evidence="1 2" key="1">
    <citation type="journal article" date="2006" name="Int. J. Syst. Evol. Microbiol.">
        <title>Dyella yeojuensis sp. nov., isolated from greenhouse soil in Korea.</title>
        <authorList>
            <person name="Kim B.Y."/>
            <person name="Weon H.Y."/>
            <person name="Lee K.H."/>
            <person name="Seok S.J."/>
            <person name="Kwon S.W."/>
            <person name="Go S.J."/>
            <person name="Stackebrandt E."/>
        </authorList>
    </citation>
    <scope>NUCLEOTIDE SEQUENCE [LARGE SCALE GENOMIC DNA]</scope>
    <source>
        <strain evidence="1 2">DSM 17673</strain>
    </source>
</reference>
<dbReference type="AlphaFoldDB" id="A0A7X5QS55"/>
<dbReference type="Proteomes" id="UP000518878">
    <property type="component" value="Unassembled WGS sequence"/>
</dbReference>
<sequence>MKIPSRARLINAIADAGYTMVSADLGGVETWGNDTAVGRITEAKTFLQSQPSVLAGPVILVGQSMGAMNSLVWAARFPASVKCIVCAIPVVNLSDLRERLFKASIDGAYGGTYSDAAFGSQHSPYVMAASNPWSGIPIQIWYGDSDMVSPPAFVASLGRQTPSAELRLVRGGHAESTVEAIPPDQVLAFMAR</sequence>
<proteinExistence type="predicted"/>
<comment type="caution">
    <text evidence="1">The sequence shown here is derived from an EMBL/GenBank/DDBJ whole genome shotgun (WGS) entry which is preliminary data.</text>
</comment>
<dbReference type="EMBL" id="JAAQTL010000001">
    <property type="protein sequence ID" value="NID14410.1"/>
    <property type="molecule type" value="Genomic_DNA"/>
</dbReference>
<dbReference type="GO" id="GO:0016787">
    <property type="term" value="F:hydrolase activity"/>
    <property type="evidence" value="ECO:0007669"/>
    <property type="project" value="UniProtKB-KW"/>
</dbReference>
<evidence type="ECO:0000313" key="2">
    <source>
        <dbReference type="Proteomes" id="UP000518878"/>
    </source>
</evidence>
<name>A0A7X5QS55_9GAMM</name>
<accession>A0A7X5QS55</accession>
<dbReference type="InterPro" id="IPR029058">
    <property type="entry name" value="AB_hydrolase_fold"/>
</dbReference>
<keyword evidence="2" id="KW-1185">Reference proteome</keyword>
<dbReference type="Gene3D" id="3.40.50.1820">
    <property type="entry name" value="alpha/beta hydrolase"/>
    <property type="match status" value="1"/>
</dbReference>